<name>A0A3A1V087_9BACL</name>
<dbReference type="InterPro" id="IPR009057">
    <property type="entry name" value="Homeodomain-like_sf"/>
</dbReference>
<keyword evidence="1" id="KW-0805">Transcription regulation</keyword>
<evidence type="ECO:0000256" key="4">
    <source>
        <dbReference type="PROSITE-ProRule" id="PRU00335"/>
    </source>
</evidence>
<evidence type="ECO:0000256" key="1">
    <source>
        <dbReference type="ARBA" id="ARBA00023015"/>
    </source>
</evidence>
<protein>
    <submittedName>
        <fullName evidence="6">TetR/AcrR family transcriptional regulator</fullName>
    </submittedName>
</protein>
<dbReference type="InterPro" id="IPR011075">
    <property type="entry name" value="TetR_C"/>
</dbReference>
<dbReference type="EMBL" id="QXQA01000008">
    <property type="protein sequence ID" value="RIX52023.1"/>
    <property type="molecule type" value="Genomic_DNA"/>
</dbReference>
<dbReference type="PANTHER" id="PTHR47506">
    <property type="entry name" value="TRANSCRIPTIONAL REGULATORY PROTEIN"/>
    <property type="match status" value="1"/>
</dbReference>
<sequence>MRKGQITKESIIRESAVLFNTKGYNGASLSDIMEKCGIRKGGIYNHFGNKDEIAIAAFDYSFSQIVKFLSDELGNASNAREKLLAVCQVYIDLIEKDTIAGGCPLLNTAVDSDDGHPALKERAQQAMGYFLDALNKIILEGVDRQELRKDISVEEASTSIVALIEGGVMLSKLFGDSKYIRSCVNHVMQFVEDRLTVKP</sequence>
<dbReference type="Gene3D" id="1.10.357.10">
    <property type="entry name" value="Tetracycline Repressor, domain 2"/>
    <property type="match status" value="1"/>
</dbReference>
<dbReference type="RefSeq" id="WP_119600255.1">
    <property type="nucleotide sequence ID" value="NZ_QXQA01000008.1"/>
</dbReference>
<dbReference type="PANTHER" id="PTHR47506:SF3">
    <property type="entry name" value="HTH-TYPE TRANSCRIPTIONAL REGULATOR LMRA"/>
    <property type="match status" value="1"/>
</dbReference>
<evidence type="ECO:0000313" key="6">
    <source>
        <dbReference type="EMBL" id="RIX52023.1"/>
    </source>
</evidence>
<dbReference type="Pfam" id="PF00440">
    <property type="entry name" value="TetR_N"/>
    <property type="match status" value="1"/>
</dbReference>
<dbReference type="PRINTS" id="PR00455">
    <property type="entry name" value="HTHTETR"/>
</dbReference>
<reference evidence="6 7" key="1">
    <citation type="submission" date="2018-09" db="EMBL/GenBank/DDBJ databases">
        <title>Paenibacillus aracenensis nov. sp. isolated from a cave in southern Spain.</title>
        <authorList>
            <person name="Jurado V."/>
            <person name="Gutierrez-Patricio S."/>
            <person name="Gonzalez-Pimentel J.L."/>
            <person name="Miller A.Z."/>
            <person name="Laiz L."/>
            <person name="Saiz-Jimenez C."/>
        </authorList>
    </citation>
    <scope>NUCLEOTIDE SEQUENCE [LARGE SCALE GENOMIC DNA]</scope>
    <source>
        <strain evidence="6 7">DSM 22867</strain>
    </source>
</reference>
<dbReference type="Proteomes" id="UP000266482">
    <property type="component" value="Unassembled WGS sequence"/>
</dbReference>
<proteinExistence type="predicted"/>
<dbReference type="GO" id="GO:0003677">
    <property type="term" value="F:DNA binding"/>
    <property type="evidence" value="ECO:0007669"/>
    <property type="project" value="UniProtKB-UniRule"/>
</dbReference>
<dbReference type="AlphaFoldDB" id="A0A3A1V087"/>
<dbReference type="SUPFAM" id="SSF48498">
    <property type="entry name" value="Tetracyclin repressor-like, C-terminal domain"/>
    <property type="match status" value="1"/>
</dbReference>
<dbReference type="InterPro" id="IPR036271">
    <property type="entry name" value="Tet_transcr_reg_TetR-rel_C_sf"/>
</dbReference>
<dbReference type="Pfam" id="PF16925">
    <property type="entry name" value="TetR_C_13"/>
    <property type="match status" value="1"/>
</dbReference>
<evidence type="ECO:0000313" key="7">
    <source>
        <dbReference type="Proteomes" id="UP000266482"/>
    </source>
</evidence>
<dbReference type="OrthoDB" id="9814200at2"/>
<evidence type="ECO:0000256" key="2">
    <source>
        <dbReference type="ARBA" id="ARBA00023125"/>
    </source>
</evidence>
<dbReference type="PROSITE" id="PS50977">
    <property type="entry name" value="HTH_TETR_2"/>
    <property type="match status" value="1"/>
</dbReference>
<organism evidence="6 7">
    <name type="scientific">Paenibacillus nanensis</name>
    <dbReference type="NCBI Taxonomy" id="393251"/>
    <lineage>
        <taxon>Bacteria</taxon>
        <taxon>Bacillati</taxon>
        <taxon>Bacillota</taxon>
        <taxon>Bacilli</taxon>
        <taxon>Bacillales</taxon>
        <taxon>Paenibacillaceae</taxon>
        <taxon>Paenibacillus</taxon>
    </lineage>
</organism>
<keyword evidence="2 4" id="KW-0238">DNA-binding</keyword>
<evidence type="ECO:0000256" key="3">
    <source>
        <dbReference type="ARBA" id="ARBA00023163"/>
    </source>
</evidence>
<evidence type="ECO:0000259" key="5">
    <source>
        <dbReference type="PROSITE" id="PS50977"/>
    </source>
</evidence>
<keyword evidence="7" id="KW-1185">Reference proteome</keyword>
<gene>
    <name evidence="6" type="ORF">D3P08_13660</name>
</gene>
<comment type="caution">
    <text evidence="6">The sequence shown here is derived from an EMBL/GenBank/DDBJ whole genome shotgun (WGS) entry which is preliminary data.</text>
</comment>
<dbReference type="SUPFAM" id="SSF46689">
    <property type="entry name" value="Homeodomain-like"/>
    <property type="match status" value="1"/>
</dbReference>
<feature type="domain" description="HTH tetR-type" evidence="5">
    <location>
        <begin position="5"/>
        <end position="65"/>
    </location>
</feature>
<keyword evidence="3" id="KW-0804">Transcription</keyword>
<dbReference type="InterPro" id="IPR001647">
    <property type="entry name" value="HTH_TetR"/>
</dbReference>
<feature type="DNA-binding region" description="H-T-H motif" evidence="4">
    <location>
        <begin position="28"/>
        <end position="47"/>
    </location>
</feature>
<accession>A0A3A1V087</accession>